<feature type="non-terminal residue" evidence="2">
    <location>
        <position position="1094"/>
    </location>
</feature>
<keyword evidence="1" id="KW-0175">Coiled coil</keyword>
<protein>
    <submittedName>
        <fullName evidence="2">Uncharacterized protein</fullName>
    </submittedName>
</protein>
<dbReference type="EMBL" id="LAZR01001621">
    <property type="protein sequence ID" value="KKN41841.1"/>
    <property type="molecule type" value="Genomic_DNA"/>
</dbReference>
<feature type="coiled-coil region" evidence="1">
    <location>
        <begin position="136"/>
        <end position="198"/>
    </location>
</feature>
<accession>A0A0F9SYC3</accession>
<feature type="coiled-coil region" evidence="1">
    <location>
        <begin position="386"/>
        <end position="496"/>
    </location>
</feature>
<evidence type="ECO:0000256" key="1">
    <source>
        <dbReference type="SAM" id="Coils"/>
    </source>
</evidence>
<organism evidence="2">
    <name type="scientific">marine sediment metagenome</name>
    <dbReference type="NCBI Taxonomy" id="412755"/>
    <lineage>
        <taxon>unclassified sequences</taxon>
        <taxon>metagenomes</taxon>
        <taxon>ecological metagenomes</taxon>
    </lineage>
</organism>
<comment type="caution">
    <text evidence="2">The sequence shown here is derived from an EMBL/GenBank/DDBJ whole genome shotgun (WGS) entry which is preliminary data.</text>
</comment>
<evidence type="ECO:0000313" key="2">
    <source>
        <dbReference type="EMBL" id="KKN41841.1"/>
    </source>
</evidence>
<reference evidence="2" key="1">
    <citation type="journal article" date="2015" name="Nature">
        <title>Complex archaea that bridge the gap between prokaryotes and eukaryotes.</title>
        <authorList>
            <person name="Spang A."/>
            <person name="Saw J.H."/>
            <person name="Jorgensen S.L."/>
            <person name="Zaremba-Niedzwiedzka K."/>
            <person name="Martijn J."/>
            <person name="Lind A.E."/>
            <person name="van Eijk R."/>
            <person name="Schleper C."/>
            <person name="Guy L."/>
            <person name="Ettema T.J."/>
        </authorList>
    </citation>
    <scope>NUCLEOTIDE SEQUENCE</scope>
</reference>
<gene>
    <name evidence="2" type="ORF">LCGC14_0719320</name>
</gene>
<dbReference type="AlphaFoldDB" id="A0A0F9SYC3"/>
<proteinExistence type="predicted"/>
<feature type="coiled-coil region" evidence="1">
    <location>
        <begin position="234"/>
        <end position="351"/>
    </location>
</feature>
<sequence>MLTQNINISVESIKSNIQQSNAEAIESSAEDFKKYILDIIDIMKTIEGVGEDIEKSNGMSVMLNSITQTLKLFTDNADTTIGQLIEKVKESADVEIQESTSSFDSFVQDLMEILQNVYLSLRKLTLSKSQELYKQFEEISENINSQTEDFNKIERKLTEVNIQKKHYSENLLTFKRRLDEINKRNLELNERNKNADTEISERQEIITSRQKENENLDIEIEKVKGIKDSHWDNISKTQDDIDKKQKDIENLREKLQELHGIQSLFDNITEIDGNIQKLNITVEEKKNLILDTEESIKNLQTEENSLQKDIDSLTQQKEKFWEITEHLRKEIDDENLILEKTMDRLRALENVMRIINSIEEIKKENIESNQKIGVSSKDIEELSFQEAKIQKNVDNKQKIIDSLRNEKITELEAQKAAQNKLNKLNKDLQKSQGKLNELNKNKERDQKIIGLGQDIKDTEEQVESIIKELEQFKEELNKENIEKDEKQEEIDRFTKEKDESWKKQKQYQKVVTDLKSDLLMENSKINNSGNTNTDAGIKLENTVNGTITDNFISAFYYGVYLSSSNFTTVSYNTIIYIQENLTQFNCENITIENNVFIKHVSWDQIPTDQDIESTDAFQYDLNASFSTGIKEWWINDTTNFTIASNGNITNITSLNIGNYWLEARAYDNYNYYCSAKFKITVHNLTAPTWDEIPDNQTMEFGSSFYFKLNASDLSGISAWWLNDTTNFTIASNGMITNVSQVPVGVYWLQVSVNDTQNQINSTIFKITVQDTKAPTWDEIPDNQTMEFGSSFYYKLNASDPSGISAWWLNDTTNFTIASNGVITNASQVPVGVYWLQVSVNDTQNQINFTIFKITVQDTKAPTWDEIPDNQTMEFGSSFYYKLNASDPSGISAWWLNDTTNFTIASNGVITNVSQVPVGVYWLQVSVNDTQNQINSTIFKITVQDTKAPTWDEIPDNQTMEFGSSFYYKLNASDLSGISAWWLNDTTNFTIASNGMITNVSQVPVGVYWLQVSVNDTQNQIKSTIFKITVEDTVAPTWNGIPTDQDVEIGDGLSYDLDASDLSGIVDWWLNDTILFNINDANGVITNIVQLSVGV</sequence>
<name>A0A0F9SYC3_9ZZZZ</name>